<dbReference type="AlphaFoldDB" id="A0A975PEV3"/>
<name>A0A975PEV3_9MICC</name>
<accession>A0A975PEV3</accession>
<evidence type="ECO:0000313" key="1">
    <source>
        <dbReference type="EMBL" id="QWQ35719.1"/>
    </source>
</evidence>
<reference evidence="1" key="1">
    <citation type="submission" date="2021-06" db="EMBL/GenBank/DDBJ databases">
        <title>Novel species in genus Arthrobacter.</title>
        <authorList>
            <person name="Zhang G."/>
        </authorList>
    </citation>
    <scope>NUCLEOTIDE SEQUENCE</scope>
    <source>
        <strain evidence="1">Zg-ZUI122</strain>
    </source>
</reference>
<protein>
    <submittedName>
        <fullName evidence="1">Alpha/beta hydrolase</fullName>
    </submittedName>
</protein>
<dbReference type="InterPro" id="IPR029058">
    <property type="entry name" value="AB_hydrolase_fold"/>
</dbReference>
<keyword evidence="1" id="KW-0378">Hydrolase</keyword>
<organism evidence="1 2">
    <name type="scientific">Arthrobacter sunyaminii</name>
    <dbReference type="NCBI Taxonomy" id="2816859"/>
    <lineage>
        <taxon>Bacteria</taxon>
        <taxon>Bacillati</taxon>
        <taxon>Actinomycetota</taxon>
        <taxon>Actinomycetes</taxon>
        <taxon>Micrococcales</taxon>
        <taxon>Micrococcaceae</taxon>
        <taxon>Arthrobacter</taxon>
    </lineage>
</organism>
<sequence>MPQRMRRRAALARAWAADYAYVGFWQVNGFLFRKDPSEYLVPEAGAAGRPVVLIPGVYENWQFLRPLAQALSSWGHPVHTVAPLGFNRGRIDRMAELVQQYLVERDLSDVIVVAHSKGGLIGKQLMLLPEGARRVDHMVAVNTPFSGSVYARFFFVPSIRAFSPRDKLLLRLQGSSDVNARITSVYSRFDPHIPGGSSLPGARNIQLETMGHFRPIGDPRLLDVLKQEVEREP</sequence>
<dbReference type="SUPFAM" id="SSF53474">
    <property type="entry name" value="alpha/beta-Hydrolases"/>
    <property type="match status" value="1"/>
</dbReference>
<dbReference type="EMBL" id="CP076456">
    <property type="protein sequence ID" value="QWQ35719.1"/>
    <property type="molecule type" value="Genomic_DNA"/>
</dbReference>
<dbReference type="GO" id="GO:0016787">
    <property type="term" value="F:hydrolase activity"/>
    <property type="evidence" value="ECO:0007669"/>
    <property type="project" value="UniProtKB-KW"/>
</dbReference>
<proteinExistence type="predicted"/>
<keyword evidence="2" id="KW-1185">Reference proteome</keyword>
<dbReference type="RefSeq" id="WP_181032221.1">
    <property type="nucleotide sequence ID" value="NZ_CP076456.1"/>
</dbReference>
<dbReference type="KEGG" id="asun:KG104_14815"/>
<dbReference type="Proteomes" id="UP000680588">
    <property type="component" value="Chromosome"/>
</dbReference>
<evidence type="ECO:0000313" key="2">
    <source>
        <dbReference type="Proteomes" id="UP000680588"/>
    </source>
</evidence>
<dbReference type="Gene3D" id="3.40.50.1820">
    <property type="entry name" value="alpha/beta hydrolase"/>
    <property type="match status" value="1"/>
</dbReference>
<gene>
    <name evidence="1" type="ORF">KG104_14815</name>
</gene>